<organism evidence="2 3">
    <name type="scientific">Caldimonas mangrovi</name>
    <dbReference type="NCBI Taxonomy" id="2944811"/>
    <lineage>
        <taxon>Bacteria</taxon>
        <taxon>Pseudomonadati</taxon>
        <taxon>Pseudomonadota</taxon>
        <taxon>Betaproteobacteria</taxon>
        <taxon>Burkholderiales</taxon>
        <taxon>Sphaerotilaceae</taxon>
        <taxon>Caldimonas</taxon>
    </lineage>
</organism>
<feature type="domain" description="Cyclic nucleotide-binding" evidence="1">
    <location>
        <begin position="32"/>
        <end position="87"/>
    </location>
</feature>
<dbReference type="PROSITE" id="PS50042">
    <property type="entry name" value="CNMP_BINDING_3"/>
    <property type="match status" value="1"/>
</dbReference>
<proteinExistence type="predicted"/>
<sequence length="201" mass="22083">MARSDRNRSCLACQPEFDALIAASPEAARRWALLPRRRLAAGAALLRQGETAEHVWMVRQGLLRCYYLGDDGTERNRSFQAEGAWVGCGAPPRPSTSPFTIEALEATEVVEMPYADLSACLADLPDARAVLDDGLGSLLSRQATREAELLLLDATQRYQAFLQEYGDLVPRIALHHVASYLGITNVALSRIRARLGMVAMK</sequence>
<dbReference type="Pfam" id="PF00027">
    <property type="entry name" value="cNMP_binding"/>
    <property type="match status" value="1"/>
</dbReference>
<comment type="caution">
    <text evidence="2">The sequence shown here is derived from an EMBL/GenBank/DDBJ whole genome shotgun (WGS) entry which is preliminary data.</text>
</comment>
<reference evidence="2" key="1">
    <citation type="submission" date="2022-05" db="EMBL/GenBank/DDBJ databases">
        <title>Schlegelella sp. nov., isolated from mangrove soil.</title>
        <authorList>
            <person name="Liu Y."/>
            <person name="Ge X."/>
            <person name="Liu W."/>
        </authorList>
    </citation>
    <scope>NUCLEOTIDE SEQUENCE</scope>
    <source>
        <strain evidence="2">S2-27</strain>
    </source>
</reference>
<evidence type="ECO:0000313" key="3">
    <source>
        <dbReference type="Proteomes" id="UP001165541"/>
    </source>
</evidence>
<gene>
    <name evidence="2" type="ORF">M8A51_22475</name>
</gene>
<dbReference type="RefSeq" id="WP_251780780.1">
    <property type="nucleotide sequence ID" value="NZ_JAMKFE010000018.1"/>
</dbReference>
<dbReference type="Gene3D" id="2.60.120.10">
    <property type="entry name" value="Jelly Rolls"/>
    <property type="match status" value="1"/>
</dbReference>
<evidence type="ECO:0000259" key="1">
    <source>
        <dbReference type="PROSITE" id="PS50042"/>
    </source>
</evidence>
<protein>
    <submittedName>
        <fullName evidence="2">Crp/Fnr family transcriptional regulator</fullName>
    </submittedName>
</protein>
<name>A0ABT0YUL2_9BURK</name>
<dbReference type="Proteomes" id="UP001165541">
    <property type="component" value="Unassembled WGS sequence"/>
</dbReference>
<accession>A0ABT0YUL2</accession>
<dbReference type="InterPro" id="IPR018490">
    <property type="entry name" value="cNMP-bd_dom_sf"/>
</dbReference>
<dbReference type="CDD" id="cd00038">
    <property type="entry name" value="CAP_ED"/>
    <property type="match status" value="1"/>
</dbReference>
<dbReference type="InterPro" id="IPR014710">
    <property type="entry name" value="RmlC-like_jellyroll"/>
</dbReference>
<dbReference type="EMBL" id="JAMKFE010000018">
    <property type="protein sequence ID" value="MCM5682303.1"/>
    <property type="molecule type" value="Genomic_DNA"/>
</dbReference>
<dbReference type="InterPro" id="IPR000595">
    <property type="entry name" value="cNMP-bd_dom"/>
</dbReference>
<keyword evidence="3" id="KW-1185">Reference proteome</keyword>
<dbReference type="SUPFAM" id="SSF51206">
    <property type="entry name" value="cAMP-binding domain-like"/>
    <property type="match status" value="1"/>
</dbReference>
<evidence type="ECO:0000313" key="2">
    <source>
        <dbReference type="EMBL" id="MCM5682303.1"/>
    </source>
</evidence>